<protein>
    <recommendedName>
        <fullName evidence="7">Zn(2)-C6 fungal-type domain-containing protein</fullName>
    </recommendedName>
</protein>
<dbReference type="InterPro" id="IPR036864">
    <property type="entry name" value="Zn2-C6_fun-type_DNA-bd_sf"/>
</dbReference>
<dbReference type="InterPro" id="IPR050815">
    <property type="entry name" value="TF_fung"/>
</dbReference>
<evidence type="ECO:0000256" key="2">
    <source>
        <dbReference type="ARBA" id="ARBA00022723"/>
    </source>
</evidence>
<evidence type="ECO:0000259" key="7">
    <source>
        <dbReference type="PROSITE" id="PS50048"/>
    </source>
</evidence>
<feature type="domain" description="Zn(2)-C6 fungal-type" evidence="7">
    <location>
        <begin position="38"/>
        <end position="68"/>
    </location>
</feature>
<dbReference type="SUPFAM" id="SSF57701">
    <property type="entry name" value="Zn2/Cys6 DNA-binding domain"/>
    <property type="match status" value="1"/>
</dbReference>
<dbReference type="SMART" id="SM00906">
    <property type="entry name" value="Fungal_trans"/>
    <property type="match status" value="1"/>
</dbReference>
<comment type="caution">
    <text evidence="8">The sequence shown here is derived from an EMBL/GenBank/DDBJ whole genome shotgun (WGS) entry which is preliminary data.</text>
</comment>
<dbReference type="Gene3D" id="4.10.240.10">
    <property type="entry name" value="Zn(2)-C6 fungal-type DNA-binding domain"/>
    <property type="match status" value="1"/>
</dbReference>
<dbReference type="PROSITE" id="PS50048">
    <property type="entry name" value="ZN2_CY6_FUNGAL_2"/>
    <property type="match status" value="1"/>
</dbReference>
<dbReference type="GO" id="GO:0003677">
    <property type="term" value="F:DNA binding"/>
    <property type="evidence" value="ECO:0007669"/>
    <property type="project" value="UniProtKB-KW"/>
</dbReference>
<evidence type="ECO:0000256" key="6">
    <source>
        <dbReference type="ARBA" id="ARBA00023242"/>
    </source>
</evidence>
<dbReference type="GO" id="GO:0005634">
    <property type="term" value="C:nucleus"/>
    <property type="evidence" value="ECO:0007669"/>
    <property type="project" value="UniProtKB-SubCell"/>
</dbReference>
<accession>A0A9W9TYZ0</accession>
<dbReference type="Proteomes" id="UP001147746">
    <property type="component" value="Unassembled WGS sequence"/>
</dbReference>
<dbReference type="EMBL" id="JAPZBO010000010">
    <property type="protein sequence ID" value="KAJ5299241.1"/>
    <property type="molecule type" value="Genomic_DNA"/>
</dbReference>
<name>A0A9W9TYZ0_9EURO</name>
<dbReference type="GO" id="GO:0000981">
    <property type="term" value="F:DNA-binding transcription factor activity, RNA polymerase II-specific"/>
    <property type="evidence" value="ECO:0007669"/>
    <property type="project" value="InterPro"/>
</dbReference>
<gene>
    <name evidence="8" type="ORF">N7476_010798</name>
</gene>
<dbReference type="Pfam" id="PF04082">
    <property type="entry name" value="Fungal_trans"/>
    <property type="match status" value="1"/>
</dbReference>
<dbReference type="GO" id="GO:0006351">
    <property type="term" value="P:DNA-templated transcription"/>
    <property type="evidence" value="ECO:0007669"/>
    <property type="project" value="InterPro"/>
</dbReference>
<evidence type="ECO:0000256" key="3">
    <source>
        <dbReference type="ARBA" id="ARBA00023015"/>
    </source>
</evidence>
<keyword evidence="3" id="KW-0805">Transcription regulation</keyword>
<dbReference type="AlphaFoldDB" id="A0A9W9TYZ0"/>
<comment type="subcellular location">
    <subcellularLocation>
        <location evidence="1">Nucleus</location>
    </subcellularLocation>
</comment>
<keyword evidence="9" id="KW-1185">Reference proteome</keyword>
<reference evidence="8" key="1">
    <citation type="submission" date="2022-12" db="EMBL/GenBank/DDBJ databases">
        <authorList>
            <person name="Petersen C."/>
        </authorList>
    </citation>
    <scope>NUCLEOTIDE SEQUENCE</scope>
    <source>
        <strain evidence="8">IBT 21472</strain>
    </source>
</reference>
<keyword evidence="2" id="KW-0479">Metal-binding</keyword>
<dbReference type="GO" id="GO:0008270">
    <property type="term" value="F:zinc ion binding"/>
    <property type="evidence" value="ECO:0007669"/>
    <property type="project" value="InterPro"/>
</dbReference>
<evidence type="ECO:0000256" key="1">
    <source>
        <dbReference type="ARBA" id="ARBA00004123"/>
    </source>
</evidence>
<dbReference type="PANTHER" id="PTHR47338">
    <property type="entry name" value="ZN(II)2CYS6 TRANSCRIPTION FACTOR (EUROFUNG)-RELATED"/>
    <property type="match status" value="1"/>
</dbReference>
<sequence length="645" mass="72987">MRLECPGLGDEEVTSQELHSIVDDAFQHAGRRRRVVGACQECQVAKIRCSREKPRCQSCISRALGCVYSGDRVKRRRVDREVVQKSPSSPWQLQPVTRENEWMASLSLPDDTNKIRQLVEAYFMHIHPLRCLSFIHKPSFMHAIDNGEATEEFGEALLYIMCAFGSRYYNFSASAIQTGNQDLGTGWVERAQELAFIKLGKPSVSNLMALVLLCEWHIRFGQESTAFTISGIASRLAQLLRLDSEPTPESLTGIPMALVTAEKEARRRLVWSCYNLDVHISSGVDLISSWPSVPKTHLPCSGREFNLQIECETGTLREGPEFLDGLNKTTSLSLEAYFVYIMYLRKQVLSVIRKEGNDAVPEFDKLVSTLEKCGESFPRHLQLNEMNAYVHEENHQLSAFYALHLLYNQCFCDLYRIALPGYRFPLSSALIKSRPDSMRSLQSECVGRAQKLTGILQSALNRGLKAFTDSVMSDSTSVSKNIDINLASLDVILGRSKKRDALFSSLSKLLQEFGFLELANQWLERNKMSFPGSHTREDSSPETHHLHPLANYRMTWKEISWPQKANGNTEIPVSQATNFLVIEDYAREKSMDPALAAMPSDEYSLDINDLTSMGDTFMPDIDSYLQMADEFSSYLTWDPWNFGIA</sequence>
<keyword evidence="6" id="KW-0539">Nucleus</keyword>
<proteinExistence type="predicted"/>
<keyword evidence="5" id="KW-0804">Transcription</keyword>
<reference evidence="8" key="2">
    <citation type="journal article" date="2023" name="IMA Fungus">
        <title>Comparative genomic study of the Penicillium genus elucidates a diverse pangenome and 15 lateral gene transfer events.</title>
        <authorList>
            <person name="Petersen C."/>
            <person name="Sorensen T."/>
            <person name="Nielsen M.R."/>
            <person name="Sondergaard T.E."/>
            <person name="Sorensen J.L."/>
            <person name="Fitzpatrick D.A."/>
            <person name="Frisvad J.C."/>
            <person name="Nielsen K.L."/>
        </authorList>
    </citation>
    <scope>NUCLEOTIDE SEQUENCE</scope>
    <source>
        <strain evidence="8">IBT 21472</strain>
    </source>
</reference>
<dbReference type="Pfam" id="PF00172">
    <property type="entry name" value="Zn_clus"/>
    <property type="match status" value="1"/>
</dbReference>
<evidence type="ECO:0000256" key="5">
    <source>
        <dbReference type="ARBA" id="ARBA00023163"/>
    </source>
</evidence>
<dbReference type="CDD" id="cd12148">
    <property type="entry name" value="fungal_TF_MHR"/>
    <property type="match status" value="1"/>
</dbReference>
<dbReference type="PANTHER" id="PTHR47338:SF7">
    <property type="entry name" value="ZN(II)2CYS6 TRANSCRIPTION FACTOR (EUROFUNG)"/>
    <property type="match status" value="1"/>
</dbReference>
<dbReference type="CDD" id="cd00067">
    <property type="entry name" value="GAL4"/>
    <property type="match status" value="1"/>
</dbReference>
<dbReference type="SMART" id="SM00066">
    <property type="entry name" value="GAL4"/>
    <property type="match status" value="1"/>
</dbReference>
<dbReference type="PRINTS" id="PR00755">
    <property type="entry name" value="AFLATOXINBRP"/>
</dbReference>
<dbReference type="InterPro" id="IPR001138">
    <property type="entry name" value="Zn2Cys6_DnaBD"/>
</dbReference>
<keyword evidence="4" id="KW-0238">DNA-binding</keyword>
<evidence type="ECO:0000256" key="4">
    <source>
        <dbReference type="ARBA" id="ARBA00023125"/>
    </source>
</evidence>
<dbReference type="InterPro" id="IPR007219">
    <property type="entry name" value="XnlR_reg_dom"/>
</dbReference>
<evidence type="ECO:0000313" key="8">
    <source>
        <dbReference type="EMBL" id="KAJ5299241.1"/>
    </source>
</evidence>
<evidence type="ECO:0000313" key="9">
    <source>
        <dbReference type="Proteomes" id="UP001147746"/>
    </source>
</evidence>
<organism evidence="8 9">
    <name type="scientific">Penicillium atrosanguineum</name>
    <dbReference type="NCBI Taxonomy" id="1132637"/>
    <lineage>
        <taxon>Eukaryota</taxon>
        <taxon>Fungi</taxon>
        <taxon>Dikarya</taxon>
        <taxon>Ascomycota</taxon>
        <taxon>Pezizomycotina</taxon>
        <taxon>Eurotiomycetes</taxon>
        <taxon>Eurotiomycetidae</taxon>
        <taxon>Eurotiales</taxon>
        <taxon>Aspergillaceae</taxon>
        <taxon>Penicillium</taxon>
    </lineage>
</organism>